<keyword evidence="4" id="KW-1185">Reference proteome</keyword>
<feature type="compositionally biased region" description="Basic residues" evidence="1">
    <location>
        <begin position="17"/>
        <end position="33"/>
    </location>
</feature>
<dbReference type="InterPro" id="IPR028889">
    <property type="entry name" value="USP"/>
</dbReference>
<dbReference type="PROSITE" id="PS00972">
    <property type="entry name" value="USP_1"/>
    <property type="match status" value="1"/>
</dbReference>
<keyword evidence="3" id="KW-0378">Hydrolase</keyword>
<evidence type="ECO:0000259" key="2">
    <source>
        <dbReference type="PROSITE" id="PS50235"/>
    </source>
</evidence>
<dbReference type="PROSITE" id="PS50235">
    <property type="entry name" value="USP_3"/>
    <property type="match status" value="1"/>
</dbReference>
<dbReference type="Proteomes" id="UP001163046">
    <property type="component" value="Unassembled WGS sequence"/>
</dbReference>
<dbReference type="EC" id="3.4.19.12" evidence="3"/>
<dbReference type="InterPro" id="IPR018200">
    <property type="entry name" value="USP_CS"/>
</dbReference>
<dbReference type="EMBL" id="MU825877">
    <property type="protein sequence ID" value="KAJ7386287.1"/>
    <property type="molecule type" value="Genomic_DNA"/>
</dbReference>
<dbReference type="Gene3D" id="3.90.70.10">
    <property type="entry name" value="Cysteine proteinases"/>
    <property type="match status" value="1"/>
</dbReference>
<dbReference type="InterPro" id="IPR038765">
    <property type="entry name" value="Papain-like_cys_pep_sf"/>
</dbReference>
<comment type="caution">
    <text evidence="3">The sequence shown here is derived from an EMBL/GenBank/DDBJ whole genome shotgun (WGS) entry which is preliminary data.</text>
</comment>
<protein>
    <submittedName>
        <fullName evidence="3">Ubiquitin carboxyl-terminal hydrolase 44</fullName>
        <ecNumber evidence="3">3.4.19.12</ecNumber>
    </submittedName>
</protein>
<dbReference type="SUPFAM" id="SSF54001">
    <property type="entry name" value="Cysteine proteinases"/>
    <property type="match status" value="1"/>
</dbReference>
<proteinExistence type="predicted"/>
<dbReference type="GO" id="GO:0016579">
    <property type="term" value="P:protein deubiquitination"/>
    <property type="evidence" value="ECO:0007669"/>
    <property type="project" value="InterPro"/>
</dbReference>
<dbReference type="InterPro" id="IPR001394">
    <property type="entry name" value="Peptidase_C19_UCH"/>
</dbReference>
<dbReference type="OrthoDB" id="292964at2759"/>
<feature type="region of interest" description="Disordered" evidence="1">
    <location>
        <begin position="1"/>
        <end position="67"/>
    </location>
</feature>
<sequence>MPSVSQLDSPPSSPRSPPRKRTKFSLKLKSKKKPPSDTREKLFPIFSPPTAQNTSDDDAFELPIPPPPYSGLKNHGNICYANAVLQVLRHCPGLMQSVGEIDSLIRESCPTVENARVTETGQDKR</sequence>
<gene>
    <name evidence="3" type="primary">USP44</name>
    <name evidence="3" type="ORF">OS493_010693</name>
</gene>
<dbReference type="AlphaFoldDB" id="A0A9W9ZQY4"/>
<reference evidence="3" key="1">
    <citation type="submission" date="2023-01" db="EMBL/GenBank/DDBJ databases">
        <title>Genome assembly of the deep-sea coral Lophelia pertusa.</title>
        <authorList>
            <person name="Herrera S."/>
            <person name="Cordes E."/>
        </authorList>
    </citation>
    <scope>NUCLEOTIDE SEQUENCE</scope>
    <source>
        <strain evidence="3">USNM1676648</strain>
        <tissue evidence="3">Polyp</tissue>
    </source>
</reference>
<accession>A0A9W9ZQY4</accession>
<dbReference type="Pfam" id="PF00443">
    <property type="entry name" value="UCH"/>
    <property type="match status" value="1"/>
</dbReference>
<feature type="domain" description="USP" evidence="2">
    <location>
        <begin position="70"/>
        <end position="125"/>
    </location>
</feature>
<organism evidence="3 4">
    <name type="scientific">Desmophyllum pertusum</name>
    <dbReference type="NCBI Taxonomy" id="174260"/>
    <lineage>
        <taxon>Eukaryota</taxon>
        <taxon>Metazoa</taxon>
        <taxon>Cnidaria</taxon>
        <taxon>Anthozoa</taxon>
        <taxon>Hexacorallia</taxon>
        <taxon>Scleractinia</taxon>
        <taxon>Caryophylliina</taxon>
        <taxon>Caryophylliidae</taxon>
        <taxon>Desmophyllum</taxon>
    </lineage>
</organism>
<evidence type="ECO:0000313" key="3">
    <source>
        <dbReference type="EMBL" id="KAJ7386287.1"/>
    </source>
</evidence>
<name>A0A9W9ZQY4_9CNID</name>
<evidence type="ECO:0000313" key="4">
    <source>
        <dbReference type="Proteomes" id="UP001163046"/>
    </source>
</evidence>
<dbReference type="GO" id="GO:0004843">
    <property type="term" value="F:cysteine-type deubiquitinase activity"/>
    <property type="evidence" value="ECO:0007669"/>
    <property type="project" value="UniProtKB-EC"/>
</dbReference>
<evidence type="ECO:0000256" key="1">
    <source>
        <dbReference type="SAM" id="MobiDB-lite"/>
    </source>
</evidence>